<dbReference type="GO" id="GO:0006269">
    <property type="term" value="P:DNA replication, synthesis of primer"/>
    <property type="evidence" value="ECO:0007669"/>
    <property type="project" value="UniProtKB-KW"/>
</dbReference>
<evidence type="ECO:0000256" key="7">
    <source>
        <dbReference type="ARBA" id="ARBA00022840"/>
    </source>
</evidence>
<dbReference type="GO" id="GO:1990077">
    <property type="term" value="C:primosome complex"/>
    <property type="evidence" value="ECO:0007669"/>
    <property type="project" value="UniProtKB-KW"/>
</dbReference>
<keyword evidence="5" id="KW-0378">Hydrolase</keyword>
<evidence type="ECO:0000256" key="3">
    <source>
        <dbReference type="ARBA" id="ARBA00022705"/>
    </source>
</evidence>
<name>A0A096BB90_FLAPL</name>
<dbReference type="EC" id="5.6.2.3" evidence="10"/>
<dbReference type="PRINTS" id="PR01874">
    <property type="entry name" value="DNAREPAIRADA"/>
</dbReference>
<reference evidence="13 14" key="1">
    <citation type="submission" date="2011-08" db="EMBL/GenBank/DDBJ databases">
        <title>The Genome Sequence of Clostridium orbiscindens 1_3_50AFAA.</title>
        <authorList>
            <consortium name="The Broad Institute Genome Sequencing Platform"/>
            <person name="Earl A."/>
            <person name="Ward D."/>
            <person name="Feldgarden M."/>
            <person name="Gevers D."/>
            <person name="Daigneault M."/>
            <person name="Strauss J."/>
            <person name="Allen-Vercoe E."/>
            <person name="Young S.K."/>
            <person name="Zeng Q."/>
            <person name="Gargeya S."/>
            <person name="Fitzgerald M."/>
            <person name="Haas B."/>
            <person name="Abouelleil A."/>
            <person name="Alvarado L."/>
            <person name="Arachchi H.M."/>
            <person name="Berlin A."/>
            <person name="Brown A."/>
            <person name="Chapman S.B."/>
            <person name="Chen Z."/>
            <person name="Dunbar C."/>
            <person name="Freedman E."/>
            <person name="Gearin G."/>
            <person name="Gellesch M."/>
            <person name="Goldberg J."/>
            <person name="Griggs A."/>
            <person name="Gujja S."/>
            <person name="Heiman D."/>
            <person name="Howarth C."/>
            <person name="Larson L."/>
            <person name="Lui A."/>
            <person name="MacDonald P.J.P."/>
            <person name="Montmayeur A."/>
            <person name="Murphy C."/>
            <person name="Neiman D."/>
            <person name="Pearson M."/>
            <person name="Priest M."/>
            <person name="Roberts A."/>
            <person name="Saif S."/>
            <person name="Shea T."/>
            <person name="Shenoy N."/>
            <person name="Sisk P."/>
            <person name="Stolte C."/>
            <person name="Sykes S."/>
            <person name="Wortman J."/>
            <person name="Nusbaum C."/>
            <person name="Birren B."/>
        </authorList>
    </citation>
    <scope>NUCLEOTIDE SEQUENCE [LARGE SCALE GENOMIC DNA]</scope>
    <source>
        <strain evidence="13 14">1_3_50AFAA</strain>
    </source>
</reference>
<gene>
    <name evidence="13" type="ORF">HMPREF9460_00852</name>
</gene>
<proteinExistence type="inferred from homology"/>
<keyword evidence="6" id="KW-0347">Helicase</keyword>
<dbReference type="HOGENOM" id="CLU_005373_0_1_9"/>
<accession>A0A096BB90</accession>
<dbReference type="InterPro" id="IPR036185">
    <property type="entry name" value="DNA_heli_DnaB-like_N_sf"/>
</dbReference>
<evidence type="ECO:0000256" key="4">
    <source>
        <dbReference type="ARBA" id="ARBA00022741"/>
    </source>
</evidence>
<evidence type="ECO:0000256" key="5">
    <source>
        <dbReference type="ARBA" id="ARBA00022801"/>
    </source>
</evidence>
<feature type="domain" description="SF4 helicase" evidence="12">
    <location>
        <begin position="170"/>
        <end position="437"/>
    </location>
</feature>
<dbReference type="GO" id="GO:0043139">
    <property type="term" value="F:5'-3' DNA helicase activity"/>
    <property type="evidence" value="ECO:0007669"/>
    <property type="project" value="UniProtKB-EC"/>
</dbReference>
<dbReference type="PATRIC" id="fig|742738.3.peg.888"/>
<dbReference type="Proteomes" id="UP000029585">
    <property type="component" value="Unassembled WGS sequence"/>
</dbReference>
<organism evidence="13 14">
    <name type="scientific">Flavonifractor plautii 1_3_50AFAA</name>
    <dbReference type="NCBI Taxonomy" id="742738"/>
    <lineage>
        <taxon>Bacteria</taxon>
        <taxon>Bacillati</taxon>
        <taxon>Bacillota</taxon>
        <taxon>Clostridia</taxon>
        <taxon>Eubacteriales</taxon>
        <taxon>Oscillospiraceae</taxon>
        <taxon>Flavonifractor</taxon>
    </lineage>
</organism>
<dbReference type="Pfam" id="PF00772">
    <property type="entry name" value="DnaB"/>
    <property type="match status" value="1"/>
</dbReference>
<dbReference type="GO" id="GO:0016787">
    <property type="term" value="F:hydrolase activity"/>
    <property type="evidence" value="ECO:0007669"/>
    <property type="project" value="UniProtKB-KW"/>
</dbReference>
<dbReference type="Gene3D" id="1.10.860.10">
    <property type="entry name" value="DNAb Helicase, Chain A"/>
    <property type="match status" value="1"/>
</dbReference>
<dbReference type="GO" id="GO:0005524">
    <property type="term" value="F:ATP binding"/>
    <property type="evidence" value="ECO:0007669"/>
    <property type="project" value="UniProtKB-KW"/>
</dbReference>
<dbReference type="Gene3D" id="3.40.50.300">
    <property type="entry name" value="P-loop containing nucleotide triphosphate hydrolases"/>
    <property type="match status" value="1"/>
</dbReference>
<protein>
    <recommendedName>
        <fullName evidence="10">DNA 5'-3' helicase</fullName>
        <ecNumber evidence="10">5.6.2.3</ecNumber>
    </recommendedName>
</protein>
<keyword evidence="2" id="KW-0639">Primosome</keyword>
<evidence type="ECO:0000256" key="6">
    <source>
        <dbReference type="ARBA" id="ARBA00022806"/>
    </source>
</evidence>
<dbReference type="InterPro" id="IPR016136">
    <property type="entry name" value="DNA_helicase_N/primase_C"/>
</dbReference>
<dbReference type="InterPro" id="IPR003593">
    <property type="entry name" value="AAA+_ATPase"/>
</dbReference>
<keyword evidence="8" id="KW-0238">DNA-binding</keyword>
<dbReference type="SMART" id="SM00382">
    <property type="entry name" value="AAA"/>
    <property type="match status" value="1"/>
</dbReference>
<dbReference type="GO" id="GO:0005829">
    <property type="term" value="C:cytosol"/>
    <property type="evidence" value="ECO:0007669"/>
    <property type="project" value="TreeGrafter"/>
</dbReference>
<keyword evidence="14" id="KW-1185">Reference proteome</keyword>
<evidence type="ECO:0000256" key="2">
    <source>
        <dbReference type="ARBA" id="ARBA00022515"/>
    </source>
</evidence>
<dbReference type="GO" id="GO:0003677">
    <property type="term" value="F:DNA binding"/>
    <property type="evidence" value="ECO:0007669"/>
    <property type="project" value="UniProtKB-KW"/>
</dbReference>
<evidence type="ECO:0000256" key="10">
    <source>
        <dbReference type="ARBA" id="ARBA00044969"/>
    </source>
</evidence>
<keyword evidence="4" id="KW-0547">Nucleotide-binding</keyword>
<evidence type="ECO:0000256" key="11">
    <source>
        <dbReference type="ARBA" id="ARBA00048954"/>
    </source>
</evidence>
<evidence type="ECO:0000313" key="14">
    <source>
        <dbReference type="Proteomes" id="UP000029585"/>
    </source>
</evidence>
<evidence type="ECO:0000313" key="13">
    <source>
        <dbReference type="EMBL" id="KGF56683.1"/>
    </source>
</evidence>
<dbReference type="AlphaFoldDB" id="A0A096BB90"/>
<dbReference type="SUPFAM" id="SSF52540">
    <property type="entry name" value="P-loop containing nucleoside triphosphate hydrolases"/>
    <property type="match status" value="1"/>
</dbReference>
<dbReference type="InterPro" id="IPR007693">
    <property type="entry name" value="DNA_helicase_DnaB-like_N"/>
</dbReference>
<sequence>MNPADLTWDPAAEQSVLGSILLSPACLPTVERSLRPADFRLASDRAVYEAVLSLERAGGSVDPVTVFDQTAKMGAPVSREYLFGLMELAATAANVEEHVRIVQEDVLRSGLMELAETVHSRVTNRTPVAEALAQARQTLDKLERQGSAGRLATPTDILTAFYRQREAVESGDGKAYVCTGYMALDSLLGGGMINSGLYLLAARPGMGKTTLALNIADRVAKADPVLFISLEMDSDQLAAKRISRLTGIPSERLLMQPLTDAEAAQTAQAASQLSTLSLYSNEAPTMTVDDIGTLARSIGGLRLVVVDYFGKIAPPGELRRADRYEYTTEISGALKNLARSLKIPVLVLCQLNREVEKRMDKHPQLSDLRDTGSLEQDADGVIFLYREDYYADPGTVDPNVPSMLEVNLAKNRHGSVGRCNMAFSMASSRVTALANRPTKAQEGPEQMTLRKWRQPYGKRTAAGAD</sequence>
<dbReference type="PROSITE" id="PS51199">
    <property type="entry name" value="SF4_HELICASE"/>
    <property type="match status" value="1"/>
</dbReference>
<evidence type="ECO:0000256" key="9">
    <source>
        <dbReference type="ARBA" id="ARBA00023235"/>
    </source>
</evidence>
<dbReference type="PANTHER" id="PTHR30153">
    <property type="entry name" value="REPLICATIVE DNA HELICASE DNAB"/>
    <property type="match status" value="1"/>
</dbReference>
<evidence type="ECO:0000259" key="12">
    <source>
        <dbReference type="PROSITE" id="PS51199"/>
    </source>
</evidence>
<dbReference type="PANTHER" id="PTHR30153:SF2">
    <property type="entry name" value="REPLICATIVE DNA HELICASE"/>
    <property type="match status" value="1"/>
</dbReference>
<dbReference type="InterPro" id="IPR007694">
    <property type="entry name" value="DNA_helicase_DnaB-like_C"/>
</dbReference>
<dbReference type="Pfam" id="PF03796">
    <property type="entry name" value="DnaB_C"/>
    <property type="match status" value="1"/>
</dbReference>
<dbReference type="RefSeq" id="WP_044939216.1">
    <property type="nucleotide sequence ID" value="NZ_KN174161.1"/>
</dbReference>
<dbReference type="InterPro" id="IPR027417">
    <property type="entry name" value="P-loop_NTPase"/>
</dbReference>
<comment type="similarity">
    <text evidence="1">Belongs to the helicase family. DnaB subfamily.</text>
</comment>
<keyword evidence="3" id="KW-0235">DNA replication</keyword>
<dbReference type="SUPFAM" id="SSF48024">
    <property type="entry name" value="N-terminal domain of DnaB helicase"/>
    <property type="match status" value="1"/>
</dbReference>
<comment type="caution">
    <text evidence="13">The sequence shown here is derived from an EMBL/GenBank/DDBJ whole genome shotgun (WGS) entry which is preliminary data.</text>
</comment>
<comment type="catalytic activity">
    <reaction evidence="11">
        <text>ATP + H2O = ADP + phosphate + H(+)</text>
        <dbReference type="Rhea" id="RHEA:13065"/>
        <dbReference type="ChEBI" id="CHEBI:15377"/>
        <dbReference type="ChEBI" id="CHEBI:15378"/>
        <dbReference type="ChEBI" id="CHEBI:30616"/>
        <dbReference type="ChEBI" id="CHEBI:43474"/>
        <dbReference type="ChEBI" id="CHEBI:456216"/>
        <dbReference type="EC" id="5.6.2.3"/>
    </reaction>
</comment>
<keyword evidence="9" id="KW-0413">Isomerase</keyword>
<dbReference type="eggNOG" id="COG0305">
    <property type="taxonomic scope" value="Bacteria"/>
</dbReference>
<evidence type="ECO:0000256" key="8">
    <source>
        <dbReference type="ARBA" id="ARBA00023125"/>
    </source>
</evidence>
<evidence type="ECO:0000256" key="1">
    <source>
        <dbReference type="ARBA" id="ARBA00008428"/>
    </source>
</evidence>
<keyword evidence="7" id="KW-0067">ATP-binding</keyword>
<dbReference type="EMBL" id="ADLO01000032">
    <property type="protein sequence ID" value="KGF56683.1"/>
    <property type="molecule type" value="Genomic_DNA"/>
</dbReference>